<dbReference type="SUPFAM" id="SSF50630">
    <property type="entry name" value="Acid proteases"/>
    <property type="match status" value="1"/>
</dbReference>
<evidence type="ECO:0000313" key="3">
    <source>
        <dbReference type="Proteomes" id="UP000789901"/>
    </source>
</evidence>
<organism evidence="2 3">
    <name type="scientific">Gigaspora margarita</name>
    <dbReference type="NCBI Taxonomy" id="4874"/>
    <lineage>
        <taxon>Eukaryota</taxon>
        <taxon>Fungi</taxon>
        <taxon>Fungi incertae sedis</taxon>
        <taxon>Mucoromycota</taxon>
        <taxon>Glomeromycotina</taxon>
        <taxon>Glomeromycetes</taxon>
        <taxon>Diversisporales</taxon>
        <taxon>Gigasporaceae</taxon>
        <taxon>Gigaspora</taxon>
    </lineage>
</organism>
<accession>A0ABN7WAH7</accession>
<reference evidence="2 3" key="1">
    <citation type="submission" date="2021-06" db="EMBL/GenBank/DDBJ databases">
        <authorList>
            <person name="Kallberg Y."/>
            <person name="Tangrot J."/>
            <person name="Rosling A."/>
        </authorList>
    </citation>
    <scope>NUCLEOTIDE SEQUENCE [LARGE SCALE GENOMIC DNA]</scope>
    <source>
        <strain evidence="2 3">120-4 pot B 10/14</strain>
    </source>
</reference>
<sequence length="167" mass="18355">NNESNIVYYQFLPFTEIEQPIRLPVIIHVNGAPLDYPGIASFNNEIQTIQFDDRFATFILSLLPGGSYSNGSATVNCDISSSFDISFELGNQTNNQKWRLPPFAIPNELISGNLCSSTITGGAADTNSWIFGSAFLTKFYIVFDQANSQLGIANRSDISYGDSPMCM</sequence>
<protein>
    <submittedName>
        <fullName evidence="2">38322_t:CDS:1</fullName>
    </submittedName>
</protein>
<name>A0ABN7WAH7_GIGMA</name>
<dbReference type="Pfam" id="PF00026">
    <property type="entry name" value="Asp"/>
    <property type="match status" value="1"/>
</dbReference>
<dbReference type="EMBL" id="CAJVQB010036061">
    <property type="protein sequence ID" value="CAG8823423.1"/>
    <property type="molecule type" value="Genomic_DNA"/>
</dbReference>
<evidence type="ECO:0000259" key="1">
    <source>
        <dbReference type="PROSITE" id="PS51767"/>
    </source>
</evidence>
<evidence type="ECO:0000313" key="2">
    <source>
        <dbReference type="EMBL" id="CAG8823423.1"/>
    </source>
</evidence>
<dbReference type="InterPro" id="IPR021109">
    <property type="entry name" value="Peptidase_aspartic_dom_sf"/>
</dbReference>
<gene>
    <name evidence="2" type="ORF">GMARGA_LOCUS28337</name>
</gene>
<feature type="domain" description="Peptidase A1" evidence="1">
    <location>
        <begin position="1"/>
        <end position="153"/>
    </location>
</feature>
<dbReference type="InterPro" id="IPR033121">
    <property type="entry name" value="PEPTIDASE_A1"/>
</dbReference>
<feature type="non-terminal residue" evidence="2">
    <location>
        <position position="1"/>
    </location>
</feature>
<keyword evidence="3" id="KW-1185">Reference proteome</keyword>
<dbReference type="Proteomes" id="UP000789901">
    <property type="component" value="Unassembled WGS sequence"/>
</dbReference>
<proteinExistence type="predicted"/>
<dbReference type="Gene3D" id="2.40.70.10">
    <property type="entry name" value="Acid Proteases"/>
    <property type="match status" value="1"/>
</dbReference>
<dbReference type="PROSITE" id="PS51767">
    <property type="entry name" value="PEPTIDASE_A1"/>
    <property type="match status" value="1"/>
</dbReference>
<comment type="caution">
    <text evidence="2">The sequence shown here is derived from an EMBL/GenBank/DDBJ whole genome shotgun (WGS) entry which is preliminary data.</text>
</comment>